<evidence type="ECO:0000313" key="2">
    <source>
        <dbReference type="Proteomes" id="UP000256709"/>
    </source>
</evidence>
<name>A0A3E0W588_9MICO</name>
<dbReference type="EMBL" id="NBXA01000001">
    <property type="protein sequence ID" value="RFA17180.1"/>
    <property type="molecule type" value="Genomic_DNA"/>
</dbReference>
<dbReference type="OrthoDB" id="5123240at2"/>
<dbReference type="Proteomes" id="UP000256709">
    <property type="component" value="Unassembled WGS sequence"/>
</dbReference>
<organism evidence="1 2">
    <name type="scientific">Subtercola boreus</name>
    <dbReference type="NCBI Taxonomy" id="120213"/>
    <lineage>
        <taxon>Bacteria</taxon>
        <taxon>Bacillati</taxon>
        <taxon>Actinomycetota</taxon>
        <taxon>Actinomycetes</taxon>
        <taxon>Micrococcales</taxon>
        <taxon>Microbacteriaceae</taxon>
        <taxon>Subtercola</taxon>
    </lineage>
</organism>
<evidence type="ECO:0000313" key="1">
    <source>
        <dbReference type="EMBL" id="RFA17180.1"/>
    </source>
</evidence>
<gene>
    <name evidence="1" type="ORF">B7R21_00090</name>
</gene>
<sequence>MNTLLAATAHRTPLTTDAQIEDRVLALIGTAGHRQLWMMFLDHDDDQLPVVIPLDDLPRVPDRAQTDVLVGHLAGVLHQVAAVQIVLVWERPGKGKLTELDQAWARAIAENCSRRGVRLRAQLLSHTRGVTILDPADYALTPTGASSAGGTEC</sequence>
<dbReference type="RefSeq" id="WP_116281221.1">
    <property type="nucleotide sequence ID" value="NZ_NBXA01000001.1"/>
</dbReference>
<protein>
    <recommendedName>
        <fullName evidence="3">RadC-like JAB domain-containing protein</fullName>
    </recommendedName>
</protein>
<dbReference type="AlphaFoldDB" id="A0A3E0W588"/>
<comment type="caution">
    <text evidence="1">The sequence shown here is derived from an EMBL/GenBank/DDBJ whole genome shotgun (WGS) entry which is preliminary data.</text>
</comment>
<accession>A0A3E0W588</accession>
<evidence type="ECO:0008006" key="3">
    <source>
        <dbReference type="Google" id="ProtNLM"/>
    </source>
</evidence>
<reference evidence="1 2" key="1">
    <citation type="submission" date="2017-04" db="EMBL/GenBank/DDBJ databases">
        <title>Comparative genome analysis of Subtercola boreus.</title>
        <authorList>
            <person name="Cho Y.-J."/>
            <person name="Cho A."/>
            <person name="Kim O.-S."/>
            <person name="Lee J.-I."/>
        </authorList>
    </citation>
    <scope>NUCLEOTIDE SEQUENCE [LARGE SCALE GENOMIC DNA]</scope>
    <source>
        <strain evidence="1 2">P27444</strain>
    </source>
</reference>
<proteinExistence type="predicted"/>